<gene>
    <name evidence="2" type="ORF">RchiOBHm_Chr1g0340541</name>
</gene>
<evidence type="ECO:0000313" key="3">
    <source>
        <dbReference type="Proteomes" id="UP000238479"/>
    </source>
</evidence>
<feature type="region of interest" description="Disordered" evidence="1">
    <location>
        <begin position="10"/>
        <end position="58"/>
    </location>
</feature>
<dbReference type="STRING" id="74649.A0A2P6SDI7"/>
<dbReference type="Proteomes" id="UP000238479">
    <property type="component" value="Chromosome 1"/>
</dbReference>
<dbReference type="EMBL" id="PDCK01000039">
    <property type="protein sequence ID" value="PRQ56732.1"/>
    <property type="molecule type" value="Genomic_DNA"/>
</dbReference>
<keyword evidence="3" id="KW-1185">Reference proteome</keyword>
<name>A0A2P6SDI7_ROSCH</name>
<dbReference type="Gramene" id="PRQ56732">
    <property type="protein sequence ID" value="PRQ56732"/>
    <property type="gene ID" value="RchiOBHm_Chr1g0340541"/>
</dbReference>
<feature type="compositionally biased region" description="Low complexity" evidence="1">
    <location>
        <begin position="39"/>
        <end position="51"/>
    </location>
</feature>
<evidence type="ECO:0008006" key="4">
    <source>
        <dbReference type="Google" id="ProtNLM"/>
    </source>
</evidence>
<evidence type="ECO:0000313" key="2">
    <source>
        <dbReference type="EMBL" id="PRQ56732.1"/>
    </source>
</evidence>
<evidence type="ECO:0000256" key="1">
    <source>
        <dbReference type="SAM" id="MobiDB-lite"/>
    </source>
</evidence>
<reference evidence="2 3" key="1">
    <citation type="journal article" date="2018" name="Nat. Genet.">
        <title>The Rosa genome provides new insights in the design of modern roses.</title>
        <authorList>
            <person name="Bendahmane M."/>
        </authorList>
    </citation>
    <scope>NUCLEOTIDE SEQUENCE [LARGE SCALE GENOMIC DNA]</scope>
    <source>
        <strain evidence="3">cv. Old Blush</strain>
    </source>
</reference>
<dbReference type="AlphaFoldDB" id="A0A2P6SDI7"/>
<comment type="caution">
    <text evidence="2">The sequence shown here is derived from an EMBL/GenBank/DDBJ whole genome shotgun (WGS) entry which is preliminary data.</text>
</comment>
<feature type="compositionally biased region" description="Low complexity" evidence="1">
    <location>
        <begin position="15"/>
        <end position="31"/>
    </location>
</feature>
<dbReference type="Gene3D" id="1.25.40.10">
    <property type="entry name" value="Tetratricopeptide repeat domain"/>
    <property type="match status" value="1"/>
</dbReference>
<organism evidence="2 3">
    <name type="scientific">Rosa chinensis</name>
    <name type="common">China rose</name>
    <dbReference type="NCBI Taxonomy" id="74649"/>
    <lineage>
        <taxon>Eukaryota</taxon>
        <taxon>Viridiplantae</taxon>
        <taxon>Streptophyta</taxon>
        <taxon>Embryophyta</taxon>
        <taxon>Tracheophyta</taxon>
        <taxon>Spermatophyta</taxon>
        <taxon>Magnoliopsida</taxon>
        <taxon>eudicotyledons</taxon>
        <taxon>Gunneridae</taxon>
        <taxon>Pentapetalae</taxon>
        <taxon>rosids</taxon>
        <taxon>fabids</taxon>
        <taxon>Rosales</taxon>
        <taxon>Rosaceae</taxon>
        <taxon>Rosoideae</taxon>
        <taxon>Rosoideae incertae sedis</taxon>
        <taxon>Rosa</taxon>
    </lineage>
</organism>
<proteinExistence type="predicted"/>
<accession>A0A2P6SDI7</accession>
<sequence length="152" mass="16709">MAFPIVFNTSSHFTPSAQSPNPSLSSAQSPSSPSPPPLSISSLPTPSPLRSKTGPTTSKYHPGFHHNCHTYHVIICRLLRSRAFHLIDPLLSDLRSLNLRCIADLFISLICNYSVVSRPKLALKTFITIPKFGVQRSVRSLNALLNALVQNH</sequence>
<protein>
    <recommendedName>
        <fullName evidence="4">Pentatricopeptide</fullName>
    </recommendedName>
</protein>
<dbReference type="InterPro" id="IPR011990">
    <property type="entry name" value="TPR-like_helical_dom_sf"/>
</dbReference>